<reference evidence="12" key="1">
    <citation type="submission" date="2022-07" db="EMBL/GenBank/DDBJ databases">
        <title>Fungi with potential for degradation of polypropylene.</title>
        <authorList>
            <person name="Gostincar C."/>
        </authorList>
    </citation>
    <scope>NUCLEOTIDE SEQUENCE</scope>
    <source>
        <strain evidence="12">EXF-13308</strain>
    </source>
</reference>
<feature type="region of interest" description="Disordered" evidence="10">
    <location>
        <begin position="421"/>
        <end position="449"/>
    </location>
</feature>
<sequence>MSIDLNWETLTTGPDGAELAHRIRDFIHTKFQAVPLPRFIKSVTVHDFQFGSIPPELELKDITDPLPDFYEEEIGDDDEDEDDEDDEDEGGFSSDEVHHGAMPDELRAASERRRRAAGKAAATAPHHDRFHHPHPHHRPDSLPPSIAVGRAQYVPHDLGSPFLGVSTPGIPGGTSNLHYFHSHLATGLSGTQTPLAAVAGAQIGGGWPEAAEGSGGSSTSPSSPPSTLQENRAWAAGQSQQQQQQPSHSRQSSISVVDFPTSSSPSTATTSAAALHPPVLREKSSVSTLAPTSVGTSRPPTRDAAGVLAGSAIAEDDEAGAGGPNGEDEEDGAHRSRRFREPRVEDMQAVFRIRYAGDVKLLLTADILLDYPMPSFVGIPLRLSITGLTFDGVGVLAYIRRRVHFCFLSPEDAVAAVGAEEGGLRSAEEQDGGDGGSGGGGEQQEHGRSTGRLGGLLQEIKVESEIGQREGGKQSLKNVGKVERFVLEQVRRIFEEEFVYPSFWTFLV</sequence>
<feature type="compositionally biased region" description="Polar residues" evidence="10">
    <location>
        <begin position="285"/>
        <end position="299"/>
    </location>
</feature>
<keyword evidence="6" id="KW-0446">Lipid-binding</keyword>
<keyword evidence="2" id="KW-0813">Transport</keyword>
<accession>A0AA38RPI9</accession>
<organism evidence="12 13">
    <name type="scientific">Pleurostoma richardsiae</name>
    <dbReference type="NCBI Taxonomy" id="41990"/>
    <lineage>
        <taxon>Eukaryota</taxon>
        <taxon>Fungi</taxon>
        <taxon>Dikarya</taxon>
        <taxon>Ascomycota</taxon>
        <taxon>Pezizomycotina</taxon>
        <taxon>Sordariomycetes</taxon>
        <taxon>Sordariomycetidae</taxon>
        <taxon>Calosphaeriales</taxon>
        <taxon>Pleurostomataceae</taxon>
        <taxon>Pleurostoma</taxon>
    </lineage>
</organism>
<dbReference type="GO" id="GO:0015914">
    <property type="term" value="P:phospholipid transport"/>
    <property type="evidence" value="ECO:0007669"/>
    <property type="project" value="TreeGrafter"/>
</dbReference>
<evidence type="ECO:0000313" key="13">
    <source>
        <dbReference type="Proteomes" id="UP001174694"/>
    </source>
</evidence>
<dbReference type="PANTHER" id="PTHR28204:SF1">
    <property type="entry name" value="MITOCHONDRIAL DISTRIBUTION AND MORPHOLOGY PROTEIN 12"/>
    <property type="match status" value="1"/>
</dbReference>
<dbReference type="InterPro" id="IPR027532">
    <property type="entry name" value="Mdm12"/>
</dbReference>
<protein>
    <recommendedName>
        <fullName evidence="9">Mitochondrial distribution and morphology protein 12</fullName>
    </recommendedName>
    <alternativeName>
        <fullName evidence="9">Mitochondrial inheritance component MDM12</fullName>
    </alternativeName>
</protein>
<evidence type="ECO:0000256" key="1">
    <source>
        <dbReference type="ARBA" id="ARBA00004370"/>
    </source>
</evidence>
<feature type="compositionally biased region" description="Gly residues" evidence="10">
    <location>
        <begin position="433"/>
        <end position="442"/>
    </location>
</feature>
<comment type="caution">
    <text evidence="12">The sequence shown here is derived from an EMBL/GenBank/DDBJ whole genome shotgun (WGS) entry which is preliminary data.</text>
</comment>
<evidence type="ECO:0000256" key="9">
    <source>
        <dbReference type="HAMAP-Rule" id="MF_03104"/>
    </source>
</evidence>
<dbReference type="GO" id="GO:0008289">
    <property type="term" value="F:lipid binding"/>
    <property type="evidence" value="ECO:0007669"/>
    <property type="project" value="UniProtKB-KW"/>
</dbReference>
<dbReference type="InterPro" id="IPR031468">
    <property type="entry name" value="SMP_LBD"/>
</dbReference>
<dbReference type="AlphaFoldDB" id="A0AA38RPI9"/>
<dbReference type="Proteomes" id="UP001174694">
    <property type="component" value="Unassembled WGS sequence"/>
</dbReference>
<dbReference type="GO" id="GO:0032865">
    <property type="term" value="C:ERMES complex"/>
    <property type="evidence" value="ECO:0007669"/>
    <property type="project" value="UniProtKB-UniRule"/>
</dbReference>
<dbReference type="EMBL" id="JANBVO010000005">
    <property type="protein sequence ID" value="KAJ9152061.1"/>
    <property type="molecule type" value="Genomic_DNA"/>
</dbReference>
<keyword evidence="13" id="KW-1185">Reference proteome</keyword>
<dbReference type="Pfam" id="PF26544">
    <property type="entry name" value="Mdm12"/>
    <property type="match status" value="3"/>
</dbReference>
<feature type="compositionally biased region" description="Basic residues" evidence="10">
    <location>
        <begin position="128"/>
        <end position="137"/>
    </location>
</feature>
<dbReference type="HAMAP" id="MF_03104">
    <property type="entry name" value="Mdm12"/>
    <property type="match status" value="1"/>
</dbReference>
<dbReference type="GO" id="GO:0045040">
    <property type="term" value="P:protein insertion into mitochondrial outer membrane"/>
    <property type="evidence" value="ECO:0007669"/>
    <property type="project" value="UniProtKB-UniRule"/>
</dbReference>
<feature type="region of interest" description="Disordered" evidence="10">
    <location>
        <begin position="206"/>
        <end position="340"/>
    </location>
</feature>
<evidence type="ECO:0000256" key="7">
    <source>
        <dbReference type="ARBA" id="ARBA00023128"/>
    </source>
</evidence>
<feature type="compositionally biased region" description="Low complexity" evidence="10">
    <location>
        <begin position="238"/>
        <end position="274"/>
    </location>
</feature>
<evidence type="ECO:0000256" key="6">
    <source>
        <dbReference type="ARBA" id="ARBA00023121"/>
    </source>
</evidence>
<comment type="similarity">
    <text evidence="9">Belongs to the MDM12 family.</text>
</comment>
<evidence type="ECO:0000256" key="2">
    <source>
        <dbReference type="ARBA" id="ARBA00022448"/>
    </source>
</evidence>
<dbReference type="PANTHER" id="PTHR28204">
    <property type="entry name" value="MITOCHONDRIAL DISTRIBUTION AND MORPHOLOGY PROTEIN 12"/>
    <property type="match status" value="1"/>
</dbReference>
<dbReference type="GO" id="GO:0005789">
    <property type="term" value="C:endoplasmic reticulum membrane"/>
    <property type="evidence" value="ECO:0007669"/>
    <property type="project" value="UniProtKB-SubCell"/>
</dbReference>
<proteinExistence type="inferred from homology"/>
<dbReference type="CDD" id="cd21672">
    <property type="entry name" value="SMP_Mdm12"/>
    <property type="match status" value="1"/>
</dbReference>
<keyword evidence="8 9" id="KW-0472">Membrane</keyword>
<keyword evidence="7 9" id="KW-0496">Mitochondrion</keyword>
<feature type="compositionally biased region" description="Acidic residues" evidence="10">
    <location>
        <begin position="69"/>
        <end position="90"/>
    </location>
</feature>
<evidence type="ECO:0000256" key="4">
    <source>
        <dbReference type="ARBA" id="ARBA00022824"/>
    </source>
</evidence>
<keyword evidence="5" id="KW-0445">Lipid transport</keyword>
<dbReference type="PROSITE" id="PS51847">
    <property type="entry name" value="SMP"/>
    <property type="match status" value="1"/>
</dbReference>
<name>A0AA38RPI9_9PEZI</name>
<gene>
    <name evidence="9" type="primary">MDM12</name>
    <name evidence="12" type="ORF">NKR23_g2740</name>
</gene>
<feature type="compositionally biased region" description="Basic and acidic residues" evidence="10">
    <location>
        <begin position="95"/>
        <end position="111"/>
    </location>
</feature>
<comment type="subcellular location">
    <subcellularLocation>
        <location evidence="1">Membrane</location>
    </subcellularLocation>
    <subcellularLocation>
        <location evidence="9">Mitochondrion outer membrane</location>
        <topology evidence="9">Peripheral membrane protein</topology>
        <orientation evidence="9">Cytoplasmic side</orientation>
    </subcellularLocation>
    <subcellularLocation>
        <location evidence="9">Endoplasmic reticulum membrane</location>
        <topology evidence="9">Peripheral membrane protein</topology>
        <orientation evidence="9">Cytoplasmic side</orientation>
    </subcellularLocation>
    <text evidence="9">The ERMES/MDM complex localizes to a few discrete foci (around 10 per single cell), that represent mitochondria-endoplasmic reticulum junctions. These foci are often found next to mtDNA nucleoids.</text>
</comment>
<keyword evidence="4 9" id="KW-0256">Endoplasmic reticulum</keyword>
<comment type="subunit">
    <text evidence="9">Component of the ER-mitochondria encounter structure (ERMES) or MDM complex, composed of MMM1, MDM10, MDM12 and MDM34. A MMM1 homodimer associates with one molecule of MDM12 on each side in a pairwise head-to-tail manner, and the SMP-LTD domains of MMM1 and MDM12 generate a continuous hydrophobic tunnel for phospholipid trafficking.</text>
</comment>
<feature type="region of interest" description="Disordered" evidence="10">
    <location>
        <begin position="68"/>
        <end position="146"/>
    </location>
</feature>
<dbReference type="GO" id="GO:1990456">
    <property type="term" value="P:mitochondrion-endoplasmic reticulum membrane tethering"/>
    <property type="evidence" value="ECO:0007669"/>
    <property type="project" value="TreeGrafter"/>
</dbReference>
<evidence type="ECO:0000259" key="11">
    <source>
        <dbReference type="PROSITE" id="PS51847"/>
    </source>
</evidence>
<comment type="function">
    <text evidence="9">Component of the ERMES/MDM complex, which serves as a molecular tether to connect the endoplasmic reticulum (ER) and mitochondria. Components of this complex are involved in the control of mitochondrial shape and protein biogenesis, and function in nonvesicular lipid trafficking between the ER and mitochondria. MDM12 is required for the interaction of the ER-resident membrane protein MMM1 and the outer mitochondrial membrane-resident beta-barrel protein MDM10. The MDM12-MMM1 subcomplex functions in the major beta-barrel assembly pathway that is responsible for biogenesis of all mitochondrial outer membrane beta-barrel proteins, and acts in a late step after the SAM complex. The MDM10-MDM12-MMM1 subcomplex further acts in the TOM40-specific pathway after the action of the MDM12-MMM1 complex. Essential for establishing and maintaining the structure of mitochondria and maintenance of mtDNA nucleoids.</text>
</comment>
<evidence type="ECO:0000256" key="8">
    <source>
        <dbReference type="ARBA" id="ARBA00023136"/>
    </source>
</evidence>
<keyword evidence="3 9" id="KW-1000">Mitochondrion outer membrane</keyword>
<evidence type="ECO:0000256" key="3">
    <source>
        <dbReference type="ARBA" id="ARBA00022787"/>
    </source>
</evidence>
<evidence type="ECO:0000256" key="10">
    <source>
        <dbReference type="SAM" id="MobiDB-lite"/>
    </source>
</evidence>
<evidence type="ECO:0000313" key="12">
    <source>
        <dbReference type="EMBL" id="KAJ9152061.1"/>
    </source>
</evidence>
<evidence type="ECO:0000256" key="5">
    <source>
        <dbReference type="ARBA" id="ARBA00023055"/>
    </source>
</evidence>
<feature type="domain" description="SMP-LTD" evidence="11">
    <location>
        <begin position="1"/>
        <end position="508"/>
    </location>
</feature>
<feature type="compositionally biased region" description="Low complexity" evidence="10">
    <location>
        <begin position="208"/>
        <end position="227"/>
    </location>
</feature>